<evidence type="ECO:0000313" key="2">
    <source>
        <dbReference type="Proteomes" id="UP000790347"/>
    </source>
</evidence>
<name>A0A922ICA7_DERFA</name>
<keyword evidence="2" id="KW-1185">Reference proteome</keyword>
<dbReference type="AlphaFoldDB" id="A0A922ICA7"/>
<comment type="caution">
    <text evidence="1">The sequence shown here is derived from an EMBL/GenBank/DDBJ whole genome shotgun (WGS) entry which is preliminary data.</text>
</comment>
<dbReference type="EMBL" id="ASGP02000001">
    <property type="protein sequence ID" value="KAH9528137.1"/>
    <property type="molecule type" value="Genomic_DNA"/>
</dbReference>
<dbReference type="Proteomes" id="UP000790347">
    <property type="component" value="Unassembled WGS sequence"/>
</dbReference>
<reference evidence="1" key="1">
    <citation type="submission" date="2013-05" db="EMBL/GenBank/DDBJ databases">
        <authorList>
            <person name="Yim A.K.Y."/>
            <person name="Chan T.F."/>
            <person name="Ji K.M."/>
            <person name="Liu X.Y."/>
            <person name="Zhou J.W."/>
            <person name="Li R.Q."/>
            <person name="Yang K.Y."/>
            <person name="Li J."/>
            <person name="Li M."/>
            <person name="Law P.T.W."/>
            <person name="Wu Y.L."/>
            <person name="Cai Z.L."/>
            <person name="Qin H."/>
            <person name="Bao Y."/>
            <person name="Leung R.K.K."/>
            <person name="Ng P.K.S."/>
            <person name="Zou J."/>
            <person name="Zhong X.J."/>
            <person name="Ran P.X."/>
            <person name="Zhong N.S."/>
            <person name="Liu Z.G."/>
            <person name="Tsui S.K.W."/>
        </authorList>
    </citation>
    <scope>NUCLEOTIDE SEQUENCE</scope>
    <source>
        <strain evidence="1">Derf</strain>
        <tissue evidence="1">Whole organism</tissue>
    </source>
</reference>
<accession>A0A922ICA7</accession>
<sequence>MKIESQYEQITSSQHAKIYTYDVDILISMGGRGGLKSITKKINTESNIDQIDIILINNHHNDH</sequence>
<reference evidence="1" key="2">
    <citation type="journal article" date="2022" name="Res Sq">
        <title>Comparative Genomics Reveals Insights into the Divergent Evolution of Astigmatic Mites and Household Pest Adaptations.</title>
        <authorList>
            <person name="Xiong Q."/>
            <person name="Wan A.T.-Y."/>
            <person name="Liu X.-Y."/>
            <person name="Fung C.S.-H."/>
            <person name="Xiao X."/>
            <person name="Malainual N."/>
            <person name="Hou J."/>
            <person name="Wang L."/>
            <person name="Wang M."/>
            <person name="Yang K."/>
            <person name="Cui Y."/>
            <person name="Leung E."/>
            <person name="Nong W."/>
            <person name="Shin S.-K."/>
            <person name="Au S."/>
            <person name="Jeong K.Y."/>
            <person name="Chew F.T."/>
            <person name="Hui J."/>
            <person name="Leung T.F."/>
            <person name="Tungtrongchitr A."/>
            <person name="Zhong N."/>
            <person name="Liu Z."/>
            <person name="Tsui S."/>
        </authorList>
    </citation>
    <scope>NUCLEOTIDE SEQUENCE</scope>
    <source>
        <strain evidence="1">Derf</strain>
        <tissue evidence="1">Whole organism</tissue>
    </source>
</reference>
<organism evidence="1 2">
    <name type="scientific">Dermatophagoides farinae</name>
    <name type="common">American house dust mite</name>
    <dbReference type="NCBI Taxonomy" id="6954"/>
    <lineage>
        <taxon>Eukaryota</taxon>
        <taxon>Metazoa</taxon>
        <taxon>Ecdysozoa</taxon>
        <taxon>Arthropoda</taxon>
        <taxon>Chelicerata</taxon>
        <taxon>Arachnida</taxon>
        <taxon>Acari</taxon>
        <taxon>Acariformes</taxon>
        <taxon>Sarcoptiformes</taxon>
        <taxon>Astigmata</taxon>
        <taxon>Psoroptidia</taxon>
        <taxon>Analgoidea</taxon>
        <taxon>Pyroglyphidae</taxon>
        <taxon>Dermatophagoidinae</taxon>
        <taxon>Dermatophagoides</taxon>
    </lineage>
</organism>
<evidence type="ECO:0000313" key="1">
    <source>
        <dbReference type="EMBL" id="KAH9528137.1"/>
    </source>
</evidence>
<gene>
    <name evidence="1" type="ORF">DERF_002107</name>
</gene>
<proteinExistence type="predicted"/>
<protein>
    <submittedName>
        <fullName evidence="1">Uncharacterized protein</fullName>
    </submittedName>
</protein>